<protein>
    <submittedName>
        <fullName evidence="1">Uncharacterized protein</fullName>
    </submittedName>
</protein>
<dbReference type="AlphaFoldDB" id="A0A511QYX0"/>
<dbReference type="Proteomes" id="UP000321197">
    <property type="component" value="Unassembled WGS sequence"/>
</dbReference>
<dbReference type="OrthoDB" id="9879643at2"/>
<reference evidence="1 2" key="1">
    <citation type="submission" date="2019-07" db="EMBL/GenBank/DDBJ databases">
        <title>Whole genome shotgun sequence of Meiothermus hypogaeus NBRC 106114.</title>
        <authorList>
            <person name="Hosoyama A."/>
            <person name="Uohara A."/>
            <person name="Ohji S."/>
            <person name="Ichikawa N."/>
        </authorList>
    </citation>
    <scope>NUCLEOTIDE SEQUENCE [LARGE SCALE GENOMIC DNA]</scope>
    <source>
        <strain evidence="1 2">NBRC 106114</strain>
    </source>
</reference>
<dbReference type="RefSeq" id="WP_119340532.1">
    <property type="nucleotide sequence ID" value="NZ_BJXL01000001.1"/>
</dbReference>
<accession>A0A511QYX0</accession>
<comment type="caution">
    <text evidence="1">The sequence shown here is derived from an EMBL/GenBank/DDBJ whole genome shotgun (WGS) entry which is preliminary data.</text>
</comment>
<organism evidence="1 2">
    <name type="scientific">Meiothermus hypogaeus NBRC 106114</name>
    <dbReference type="NCBI Taxonomy" id="1227553"/>
    <lineage>
        <taxon>Bacteria</taxon>
        <taxon>Thermotogati</taxon>
        <taxon>Deinococcota</taxon>
        <taxon>Deinococci</taxon>
        <taxon>Thermales</taxon>
        <taxon>Thermaceae</taxon>
        <taxon>Meiothermus</taxon>
    </lineage>
</organism>
<gene>
    <name evidence="1" type="ORF">MHY01S_00720</name>
</gene>
<evidence type="ECO:0000313" key="2">
    <source>
        <dbReference type="Proteomes" id="UP000321197"/>
    </source>
</evidence>
<dbReference type="EMBL" id="BJXL01000001">
    <property type="protein sequence ID" value="GEM81906.1"/>
    <property type="molecule type" value="Genomic_DNA"/>
</dbReference>
<sequence length="156" mass="17165">MVEVTELGLLSLAALALGLLAGGQLVGWGFSVALELNPSGAQAYLTPTTIWRVEYSPQDNILMGFNLAGTTVYFEPARWRHLMPTDALQTLRAEVERYELGHTQGWKHFGLGYLVQVLAEACTFDPKAGWAGHCPNQERPPYRLVPRTGAIKVVMP</sequence>
<proteinExistence type="predicted"/>
<evidence type="ECO:0000313" key="1">
    <source>
        <dbReference type="EMBL" id="GEM81906.1"/>
    </source>
</evidence>
<name>A0A511QYX0_9DEIN</name>